<evidence type="ECO:0000313" key="2">
    <source>
        <dbReference type="EMBL" id="DAE24173.1"/>
    </source>
</evidence>
<dbReference type="NCBIfam" id="NF045542">
    <property type="entry name" value="Clp_rel_HeadMat"/>
    <property type="match status" value="1"/>
</dbReference>
<evidence type="ECO:0000256" key="1">
    <source>
        <dbReference type="SAM" id="MobiDB-lite"/>
    </source>
</evidence>
<accession>A0A8S5QZL1</accession>
<organism evidence="2">
    <name type="scientific">Caudovirales sp. ctNZz8</name>
    <dbReference type="NCBI Taxonomy" id="2826772"/>
    <lineage>
        <taxon>Viruses</taxon>
        <taxon>Duplodnaviria</taxon>
        <taxon>Heunggongvirae</taxon>
        <taxon>Uroviricota</taxon>
        <taxon>Caudoviricetes</taxon>
    </lineage>
</organism>
<dbReference type="GO" id="GO:0008233">
    <property type="term" value="F:peptidase activity"/>
    <property type="evidence" value="ECO:0007669"/>
    <property type="project" value="UniProtKB-KW"/>
</dbReference>
<dbReference type="SUPFAM" id="SSF52096">
    <property type="entry name" value="ClpP/crotonase"/>
    <property type="match status" value="1"/>
</dbReference>
<feature type="region of interest" description="Disordered" evidence="1">
    <location>
        <begin position="248"/>
        <end position="270"/>
    </location>
</feature>
<dbReference type="GO" id="GO:0006508">
    <property type="term" value="P:proteolysis"/>
    <property type="evidence" value="ECO:0007669"/>
    <property type="project" value="UniProtKB-KW"/>
</dbReference>
<dbReference type="Gene3D" id="3.90.226.10">
    <property type="entry name" value="2-enoyl-CoA Hydratase, Chain A, domain 1"/>
    <property type="match status" value="1"/>
</dbReference>
<keyword evidence="2" id="KW-0645">Protease</keyword>
<dbReference type="Pfam" id="PF00574">
    <property type="entry name" value="CLP_protease"/>
    <property type="match status" value="1"/>
</dbReference>
<keyword evidence="2" id="KW-0378">Hydrolase</keyword>
<sequence>MSIPKKGRHSPAVSITKKVYTMATVDGSSAEITMYGDIYEEQPTNWWGEPIEGQFILASEFLEDLKQISGCKSITIRMNSYGGDAGASNIIHNRLRELARNGVALTCIVDGVAMSGGSLIMCACDTVRVNPSSLIMIHKCWQFLWGGYNADELREQASQQDAWDKMQVEIYTRKTGLSATVITHIMADTTYMTGREAIEKHFADELIEDAEPTTIAASMDGRSLFVNGRQMHLAPGMFAPDSIPTVTSEGDPSVEAYKNQPETTGKEEGGYPMDVKELRAKYPNEVAQVEEEARASVDSTEAINAAVQAERTRMQEIDEIACLLDDEAVREAKYGEKPCTAADLMMAEAKKAAKHGKKFLSDLASDGEDSGASKVSSTPAPTNEGEGKDDEAHMTSEERMNKARAEISALFGKNKKEG</sequence>
<dbReference type="InterPro" id="IPR029045">
    <property type="entry name" value="ClpP/crotonase-like_dom_sf"/>
</dbReference>
<feature type="compositionally biased region" description="Basic and acidic residues" evidence="1">
    <location>
        <begin position="390"/>
        <end position="405"/>
    </location>
</feature>
<dbReference type="InterPro" id="IPR023562">
    <property type="entry name" value="ClpP/TepA"/>
</dbReference>
<protein>
    <submittedName>
        <fullName evidence="2">ATP dependent Clp protease</fullName>
    </submittedName>
</protein>
<proteinExistence type="predicted"/>
<feature type="region of interest" description="Disordered" evidence="1">
    <location>
        <begin position="361"/>
        <end position="418"/>
    </location>
</feature>
<name>A0A8S5QZL1_9CAUD</name>
<dbReference type="EMBL" id="BK015770">
    <property type="protein sequence ID" value="DAE24173.1"/>
    <property type="molecule type" value="Genomic_DNA"/>
</dbReference>
<dbReference type="CDD" id="cd07016">
    <property type="entry name" value="S14_ClpP_1"/>
    <property type="match status" value="1"/>
</dbReference>
<reference evidence="2" key="1">
    <citation type="journal article" date="2021" name="Proc. Natl. Acad. Sci. U.S.A.">
        <title>A Catalog of Tens of Thousands of Viruses from Human Metagenomes Reveals Hidden Associations with Chronic Diseases.</title>
        <authorList>
            <person name="Tisza M.J."/>
            <person name="Buck C.B."/>
        </authorList>
    </citation>
    <scope>NUCLEOTIDE SEQUENCE</scope>
    <source>
        <strain evidence="2">CtNZz8</strain>
    </source>
</reference>